<dbReference type="EMBL" id="FWZT01000014">
    <property type="protein sequence ID" value="SMF46977.1"/>
    <property type="molecule type" value="Genomic_DNA"/>
</dbReference>
<keyword evidence="2" id="KW-1185">Reference proteome</keyword>
<dbReference type="RefSeq" id="WP_132321431.1">
    <property type="nucleotide sequence ID" value="NZ_FWZT01000014.1"/>
</dbReference>
<sequence length="86" mass="9742">MKQTLILLSIFFAAEGLAQDKEDQKIEKFVTEMDFDSASIDGKMKAPSGFFLQGRNKQSLQSMVQLRSNFRDRLRNSKAAVKAIVK</sequence>
<dbReference type="STRING" id="1513793.SAMN06296036_11495"/>
<evidence type="ECO:0000313" key="2">
    <source>
        <dbReference type="Proteomes" id="UP000192907"/>
    </source>
</evidence>
<organism evidence="1 2">
    <name type="scientific">Pseudobacteriovorax antillogorgiicola</name>
    <dbReference type="NCBI Taxonomy" id="1513793"/>
    <lineage>
        <taxon>Bacteria</taxon>
        <taxon>Pseudomonadati</taxon>
        <taxon>Bdellovibrionota</taxon>
        <taxon>Oligoflexia</taxon>
        <taxon>Oligoflexales</taxon>
        <taxon>Pseudobacteriovoracaceae</taxon>
        <taxon>Pseudobacteriovorax</taxon>
    </lineage>
</organism>
<dbReference type="Proteomes" id="UP000192907">
    <property type="component" value="Unassembled WGS sequence"/>
</dbReference>
<accession>A0A1Y6C6U2</accession>
<proteinExistence type="predicted"/>
<protein>
    <submittedName>
        <fullName evidence="1">Uncharacterized protein</fullName>
    </submittedName>
</protein>
<gene>
    <name evidence="1" type="ORF">SAMN06296036_11495</name>
</gene>
<dbReference type="OrthoDB" id="9942097at2"/>
<reference evidence="2" key="1">
    <citation type="submission" date="2017-04" db="EMBL/GenBank/DDBJ databases">
        <authorList>
            <person name="Varghese N."/>
            <person name="Submissions S."/>
        </authorList>
    </citation>
    <scope>NUCLEOTIDE SEQUENCE [LARGE SCALE GENOMIC DNA]</scope>
    <source>
        <strain evidence="2">RKEM611</strain>
    </source>
</reference>
<name>A0A1Y6C6U2_9BACT</name>
<evidence type="ECO:0000313" key="1">
    <source>
        <dbReference type="EMBL" id="SMF46977.1"/>
    </source>
</evidence>
<dbReference type="AlphaFoldDB" id="A0A1Y6C6U2"/>